<dbReference type="EMBL" id="UINC01036243">
    <property type="protein sequence ID" value="SVB29903.1"/>
    <property type="molecule type" value="Genomic_DNA"/>
</dbReference>
<evidence type="ECO:0000256" key="7">
    <source>
        <dbReference type="SAM" id="Phobius"/>
    </source>
</evidence>
<feature type="transmembrane region" description="Helical" evidence="7">
    <location>
        <begin position="212"/>
        <end position="234"/>
    </location>
</feature>
<dbReference type="CDD" id="cd06261">
    <property type="entry name" value="TM_PBP2"/>
    <property type="match status" value="1"/>
</dbReference>
<feature type="non-terminal residue" evidence="9">
    <location>
        <position position="1"/>
    </location>
</feature>
<keyword evidence="2" id="KW-0813">Transport</keyword>
<name>A0A382CX53_9ZZZZ</name>
<dbReference type="SUPFAM" id="SSF161098">
    <property type="entry name" value="MetI-like"/>
    <property type="match status" value="1"/>
</dbReference>
<dbReference type="InterPro" id="IPR000515">
    <property type="entry name" value="MetI-like"/>
</dbReference>
<dbReference type="InterPro" id="IPR035906">
    <property type="entry name" value="MetI-like_sf"/>
</dbReference>
<feature type="transmembrane region" description="Helical" evidence="7">
    <location>
        <begin position="55"/>
        <end position="75"/>
    </location>
</feature>
<dbReference type="GO" id="GO:0005886">
    <property type="term" value="C:plasma membrane"/>
    <property type="evidence" value="ECO:0007669"/>
    <property type="project" value="UniProtKB-SubCell"/>
</dbReference>
<sequence length="254" mass="26867">VPPLVAGALFLGAWEGGVRGLGISKFLLPRPTSIWAQLIDQWPTLRHAGWETGRIAVSGLVVGIVAGVLLAFLTTRFRTVNEGLTPLAVAVNATPIVALAPIFNAWFGITGTLSNQAVVVAVVFFPVFINTAKGLTEVHPDEIELMRSYAAGEWMILREVRIPNALPFFANALRLVAPLSVIAAIVAEYFGGPQDRIGNVITSNAGFARYDAAWAAIAVASAVGLALFASALLVERVSMPWRLVGGDGESATKP</sequence>
<comment type="subcellular location">
    <subcellularLocation>
        <location evidence="1">Cell membrane</location>
        <topology evidence="1">Multi-pass membrane protein</topology>
    </subcellularLocation>
</comment>
<evidence type="ECO:0000256" key="1">
    <source>
        <dbReference type="ARBA" id="ARBA00004651"/>
    </source>
</evidence>
<evidence type="ECO:0000256" key="4">
    <source>
        <dbReference type="ARBA" id="ARBA00022692"/>
    </source>
</evidence>
<evidence type="ECO:0000256" key="3">
    <source>
        <dbReference type="ARBA" id="ARBA00022475"/>
    </source>
</evidence>
<dbReference type="Pfam" id="PF00528">
    <property type="entry name" value="BPD_transp_1"/>
    <property type="match status" value="1"/>
</dbReference>
<dbReference type="Gene3D" id="1.10.3720.10">
    <property type="entry name" value="MetI-like"/>
    <property type="match status" value="1"/>
</dbReference>
<proteinExistence type="predicted"/>
<feature type="domain" description="ABC transmembrane type-1" evidence="8">
    <location>
        <begin position="49"/>
        <end position="238"/>
    </location>
</feature>
<dbReference type="PANTHER" id="PTHR30151:SF0">
    <property type="entry name" value="ABC TRANSPORTER PERMEASE PROTEIN MJ0413-RELATED"/>
    <property type="match status" value="1"/>
</dbReference>
<feature type="transmembrane region" description="Helical" evidence="7">
    <location>
        <begin position="87"/>
        <end position="107"/>
    </location>
</feature>
<dbReference type="GO" id="GO:0055085">
    <property type="term" value="P:transmembrane transport"/>
    <property type="evidence" value="ECO:0007669"/>
    <property type="project" value="InterPro"/>
</dbReference>
<evidence type="ECO:0000256" key="2">
    <source>
        <dbReference type="ARBA" id="ARBA00022448"/>
    </source>
</evidence>
<dbReference type="PANTHER" id="PTHR30151">
    <property type="entry name" value="ALKANE SULFONATE ABC TRANSPORTER-RELATED, MEMBRANE SUBUNIT"/>
    <property type="match status" value="1"/>
</dbReference>
<evidence type="ECO:0000313" key="9">
    <source>
        <dbReference type="EMBL" id="SVB29903.1"/>
    </source>
</evidence>
<evidence type="ECO:0000256" key="6">
    <source>
        <dbReference type="ARBA" id="ARBA00023136"/>
    </source>
</evidence>
<feature type="transmembrane region" description="Helical" evidence="7">
    <location>
        <begin position="113"/>
        <end position="132"/>
    </location>
</feature>
<keyword evidence="3" id="KW-1003">Cell membrane</keyword>
<keyword evidence="4 7" id="KW-0812">Transmembrane</keyword>
<accession>A0A382CX53</accession>
<gene>
    <name evidence="9" type="ORF">METZ01_LOCUS182757</name>
</gene>
<protein>
    <recommendedName>
        <fullName evidence="8">ABC transmembrane type-1 domain-containing protein</fullName>
    </recommendedName>
</protein>
<reference evidence="9" key="1">
    <citation type="submission" date="2018-05" db="EMBL/GenBank/DDBJ databases">
        <authorList>
            <person name="Lanie J.A."/>
            <person name="Ng W.-L."/>
            <person name="Kazmierczak K.M."/>
            <person name="Andrzejewski T.M."/>
            <person name="Davidsen T.M."/>
            <person name="Wayne K.J."/>
            <person name="Tettelin H."/>
            <person name="Glass J.I."/>
            <person name="Rusch D."/>
            <person name="Podicherti R."/>
            <person name="Tsui H.-C.T."/>
            <person name="Winkler M.E."/>
        </authorList>
    </citation>
    <scope>NUCLEOTIDE SEQUENCE</scope>
</reference>
<feature type="transmembrane region" description="Helical" evidence="7">
    <location>
        <begin position="168"/>
        <end position="192"/>
    </location>
</feature>
<organism evidence="9">
    <name type="scientific">marine metagenome</name>
    <dbReference type="NCBI Taxonomy" id="408172"/>
    <lineage>
        <taxon>unclassified sequences</taxon>
        <taxon>metagenomes</taxon>
        <taxon>ecological metagenomes</taxon>
    </lineage>
</organism>
<keyword evidence="5 7" id="KW-1133">Transmembrane helix</keyword>
<keyword evidence="6 7" id="KW-0472">Membrane</keyword>
<dbReference type="AlphaFoldDB" id="A0A382CX53"/>
<dbReference type="PROSITE" id="PS50928">
    <property type="entry name" value="ABC_TM1"/>
    <property type="match status" value="1"/>
</dbReference>
<evidence type="ECO:0000259" key="8">
    <source>
        <dbReference type="PROSITE" id="PS50928"/>
    </source>
</evidence>
<evidence type="ECO:0000256" key="5">
    <source>
        <dbReference type="ARBA" id="ARBA00022989"/>
    </source>
</evidence>